<evidence type="ECO:0000256" key="1">
    <source>
        <dbReference type="SAM" id="MobiDB-lite"/>
    </source>
</evidence>
<accession>A0ABV8QUN5</accession>
<dbReference type="Pfam" id="PF14121">
    <property type="entry name" value="Porin_10"/>
    <property type="match status" value="1"/>
</dbReference>
<reference evidence="3" key="1">
    <citation type="journal article" date="2019" name="Int. J. Syst. Evol. Microbiol.">
        <title>The Global Catalogue of Microorganisms (GCM) 10K type strain sequencing project: providing services to taxonomists for standard genome sequencing and annotation.</title>
        <authorList>
            <consortium name="The Broad Institute Genomics Platform"/>
            <consortium name="The Broad Institute Genome Sequencing Center for Infectious Disease"/>
            <person name="Wu L."/>
            <person name="Ma J."/>
        </authorList>
    </citation>
    <scope>NUCLEOTIDE SEQUENCE [LARGE SCALE GENOMIC DNA]</scope>
    <source>
        <strain evidence="3">CECT 8289</strain>
    </source>
</reference>
<feature type="compositionally biased region" description="Polar residues" evidence="1">
    <location>
        <begin position="33"/>
        <end position="45"/>
    </location>
</feature>
<name>A0ABV8QUN5_9BACT</name>
<keyword evidence="3" id="KW-1185">Reference proteome</keyword>
<comment type="caution">
    <text evidence="2">The sequence shown here is derived from an EMBL/GenBank/DDBJ whole genome shotgun (WGS) entry which is preliminary data.</text>
</comment>
<feature type="region of interest" description="Disordered" evidence="1">
    <location>
        <begin position="31"/>
        <end position="54"/>
    </location>
</feature>
<evidence type="ECO:0000313" key="3">
    <source>
        <dbReference type="Proteomes" id="UP001595907"/>
    </source>
</evidence>
<protein>
    <submittedName>
        <fullName evidence="2">Porin</fullName>
    </submittedName>
</protein>
<dbReference type="InterPro" id="IPR025631">
    <property type="entry name" value="Porin_10"/>
</dbReference>
<dbReference type="RefSeq" id="WP_379711018.1">
    <property type="nucleotide sequence ID" value="NZ_JBHSCZ010000005.1"/>
</dbReference>
<dbReference type="Proteomes" id="UP001595907">
    <property type="component" value="Unassembled WGS sequence"/>
</dbReference>
<organism evidence="2 3">
    <name type="scientific">Ferruginibacter yonginensis</name>
    <dbReference type="NCBI Taxonomy" id="1310416"/>
    <lineage>
        <taxon>Bacteria</taxon>
        <taxon>Pseudomonadati</taxon>
        <taxon>Bacteroidota</taxon>
        <taxon>Chitinophagia</taxon>
        <taxon>Chitinophagales</taxon>
        <taxon>Chitinophagaceae</taxon>
        <taxon>Ferruginibacter</taxon>
    </lineage>
</organism>
<evidence type="ECO:0000313" key="2">
    <source>
        <dbReference type="EMBL" id="MFC4263892.1"/>
    </source>
</evidence>
<gene>
    <name evidence="2" type="ORF">ACFOWM_13440</name>
</gene>
<dbReference type="EMBL" id="JBHSCZ010000005">
    <property type="protein sequence ID" value="MFC4263892.1"/>
    <property type="molecule type" value="Genomic_DNA"/>
</dbReference>
<sequence length="680" mass="77998">MKKILLSYLLIVCTVMAFGQLPGSRVGDILRSSGATRSQNNSRGSDTTKRKNNNKLDTLGFERRDDLKDSINITYRFLDSVRNVRIDSSVNNFDTYFPIPTHYQYLGNNGAAAFPLVFKPFAKEGWDAGFHAYDIYKFKLKETKFYKTTGPFSMLGYQLASGKEQMIQALHTQSPRPNMNFGFEYRLISAPGFFVTQNTNHNNVRLFGNYQGKRKRYNGAIVVISNVLKGAENGGIVDDASLKDPNKKERFSIPVNLGGALPYQPNPFQASVKTGNIYKDKTFFLRQSYDIGKRDSIAVNDSTTEYLFYPKLRLQHSLTINSQSYQFVDALGDSTLYKNWYNITFPTPVDTFELIEKWQSITNDFSLLQFPDTKNAAQFFLAGVSLQNLKATLRTGNYSFYNIMLHGEYRNRTRNKLWDVLLKGAYYVNGLNSGDYNVQAYLGRYLNKKLGDVKLYFNNVNRTPSFIFDNRSSFNLGNNNNYKKENITSFGATATNPYFTVGFNNYLIANYAYFKNYYQSEQYNKPINILQINASKKIKLKKNFYYYADVTLQQTDNAAPIKVPFVFTRSRIAYEGSLFKNLKLSTGLEVRYYTPYKANNYSPVIGQFTPQDTLTIKNRPDIAAFLHFRIKGFTGFLRAENLNTASFENGFGFINNNFAAPHYATQGLIIRFGIRWWFVN</sequence>
<proteinExistence type="predicted"/>